<feature type="region of interest" description="Disordered" evidence="1">
    <location>
        <begin position="34"/>
        <end position="105"/>
    </location>
</feature>
<dbReference type="AlphaFoldDB" id="A0AB39XLH4"/>
<proteinExistence type="predicted"/>
<feature type="compositionally biased region" description="Basic and acidic residues" evidence="1">
    <location>
        <begin position="58"/>
        <end position="82"/>
    </location>
</feature>
<evidence type="ECO:0000256" key="1">
    <source>
        <dbReference type="SAM" id="MobiDB-lite"/>
    </source>
</evidence>
<feature type="compositionally biased region" description="Low complexity" evidence="1">
    <location>
        <begin position="83"/>
        <end position="92"/>
    </location>
</feature>
<accession>A0AB39XLH4</accession>
<dbReference type="EMBL" id="CP165734">
    <property type="protein sequence ID" value="XDV58770.1"/>
    <property type="molecule type" value="Genomic_DNA"/>
</dbReference>
<feature type="compositionally biased region" description="Basic and acidic residues" evidence="1">
    <location>
        <begin position="34"/>
        <end position="50"/>
    </location>
</feature>
<protein>
    <submittedName>
        <fullName evidence="2">Uncharacterized protein</fullName>
    </submittedName>
</protein>
<sequence length="145" mass="15988">MAQPIIARTSAISVASFSSRGNWCSIFAAEKVEREQAEQARREAEEKARQEQLAAWKAEQEERAKRQAEEAAARAVEQERQRVAAQEAAQAAAEKKRAESKRRREKVHAEITAALIAATGATQDHANEIVAALTDGRIPHVAVNY</sequence>
<gene>
    <name evidence="2" type="ORF">AB8Z38_04560</name>
</gene>
<evidence type="ECO:0000313" key="2">
    <source>
        <dbReference type="EMBL" id="XDV58770.1"/>
    </source>
</evidence>
<reference evidence="2" key="1">
    <citation type="submission" date="2024-08" db="EMBL/GenBank/DDBJ databases">
        <authorList>
            <person name="Chaddad Z."/>
            <person name="Lamrabet M."/>
            <person name="Bouhnik O."/>
            <person name="Alami S."/>
            <person name="Wipf D."/>
            <person name="Courty P.E."/>
            <person name="Missbah El Idrissi M."/>
        </authorList>
    </citation>
    <scope>NUCLEOTIDE SEQUENCE</scope>
    <source>
        <strain evidence="2">LLZ17</strain>
    </source>
</reference>
<organism evidence="2">
    <name type="scientific">Bradyrhizobium sp. LLZ17</name>
    <dbReference type="NCBI Taxonomy" id="3239388"/>
    <lineage>
        <taxon>Bacteria</taxon>
        <taxon>Pseudomonadati</taxon>
        <taxon>Pseudomonadota</taxon>
        <taxon>Alphaproteobacteria</taxon>
        <taxon>Hyphomicrobiales</taxon>
        <taxon>Nitrobacteraceae</taxon>
        <taxon>Bradyrhizobium</taxon>
    </lineage>
</organism>
<dbReference type="RefSeq" id="WP_369723311.1">
    <property type="nucleotide sequence ID" value="NZ_CP165734.1"/>
</dbReference>
<name>A0AB39XLH4_9BRAD</name>